<comment type="caution">
    <text evidence="6">The sequence shown here is derived from an EMBL/GenBank/DDBJ whole genome shotgun (WGS) entry which is preliminary data.</text>
</comment>
<dbReference type="PANTHER" id="PTHR13516">
    <property type="entry name" value="RIBONUCLEASE P SUBUNIT P25"/>
    <property type="match status" value="1"/>
</dbReference>
<dbReference type="Gene3D" id="3.30.110.20">
    <property type="entry name" value="Alba-like domain"/>
    <property type="match status" value="1"/>
</dbReference>
<proteinExistence type="inferred from homology"/>
<comment type="similarity">
    <text evidence="2">Belongs to the histone-like Alba family.</text>
</comment>
<organism evidence="6 7">
    <name type="scientific">Brachionus plicatilis</name>
    <name type="common">Marine rotifer</name>
    <name type="synonym">Brachionus muelleri</name>
    <dbReference type="NCBI Taxonomy" id="10195"/>
    <lineage>
        <taxon>Eukaryota</taxon>
        <taxon>Metazoa</taxon>
        <taxon>Spiralia</taxon>
        <taxon>Gnathifera</taxon>
        <taxon>Rotifera</taxon>
        <taxon>Eurotatoria</taxon>
        <taxon>Monogononta</taxon>
        <taxon>Pseudotrocha</taxon>
        <taxon>Ploima</taxon>
        <taxon>Brachionidae</taxon>
        <taxon>Brachionus</taxon>
    </lineage>
</organism>
<dbReference type="InterPro" id="IPR002775">
    <property type="entry name" value="DNA/RNA-bd_Alba-like"/>
</dbReference>
<accession>A0A3M7QF67</accession>
<evidence type="ECO:0000256" key="2">
    <source>
        <dbReference type="ARBA" id="ARBA00008018"/>
    </source>
</evidence>
<dbReference type="EMBL" id="REGN01006366">
    <property type="protein sequence ID" value="RNA09824.1"/>
    <property type="molecule type" value="Genomic_DNA"/>
</dbReference>
<dbReference type="SUPFAM" id="SSF82704">
    <property type="entry name" value="AlbA-like"/>
    <property type="match status" value="1"/>
</dbReference>
<feature type="domain" description="DNA/RNA-binding protein Alba-like" evidence="5">
    <location>
        <begin position="29"/>
        <end position="90"/>
    </location>
</feature>
<dbReference type="GO" id="GO:0005634">
    <property type="term" value="C:nucleus"/>
    <property type="evidence" value="ECO:0007669"/>
    <property type="project" value="UniProtKB-SubCell"/>
</dbReference>
<dbReference type="Proteomes" id="UP000276133">
    <property type="component" value="Unassembled WGS sequence"/>
</dbReference>
<sequence>MENYTLSLEPAIDKSEPLHSIQLDSNVIHMNVKTGSKVANLVNYAIKQFEEDSLNQITWNGTGDALNKVVACAEIMKKKIKNLYQINKIGFARTEEQWKSNLENLRDIRIVREIPRICIIISKTPLDPNESGYQISSTVKDLFNQRLQNKPRTKDTDKNAQKSIETDESIYVKKKKPKNKN</sequence>
<dbReference type="GO" id="GO:0000172">
    <property type="term" value="C:ribonuclease MRP complex"/>
    <property type="evidence" value="ECO:0007669"/>
    <property type="project" value="TreeGrafter"/>
</dbReference>
<dbReference type="GO" id="GO:0001682">
    <property type="term" value="P:tRNA 5'-leader removal"/>
    <property type="evidence" value="ECO:0007669"/>
    <property type="project" value="TreeGrafter"/>
</dbReference>
<dbReference type="STRING" id="10195.A0A3M7QF67"/>
<dbReference type="AlphaFoldDB" id="A0A3M7QF67"/>
<dbReference type="OrthoDB" id="424402at2759"/>
<evidence type="ECO:0000313" key="6">
    <source>
        <dbReference type="EMBL" id="RNA09824.1"/>
    </source>
</evidence>
<gene>
    <name evidence="6" type="ORF">BpHYR1_047481</name>
</gene>
<feature type="compositionally biased region" description="Basic residues" evidence="4">
    <location>
        <begin position="172"/>
        <end position="181"/>
    </location>
</feature>
<evidence type="ECO:0000259" key="5">
    <source>
        <dbReference type="Pfam" id="PF01918"/>
    </source>
</evidence>
<dbReference type="InterPro" id="IPR036882">
    <property type="entry name" value="Alba-like_dom_sf"/>
</dbReference>
<evidence type="ECO:0000256" key="1">
    <source>
        <dbReference type="ARBA" id="ARBA00004123"/>
    </source>
</evidence>
<dbReference type="Pfam" id="PF01918">
    <property type="entry name" value="Alba"/>
    <property type="match status" value="1"/>
</dbReference>
<dbReference type="InterPro" id="IPR051958">
    <property type="entry name" value="Alba-like_NAB"/>
</dbReference>
<protein>
    <submittedName>
        <fullName evidence="6">Ribonuclease P subunit p25</fullName>
    </submittedName>
</protein>
<keyword evidence="3" id="KW-0539">Nucleus</keyword>
<name>A0A3M7QF67_BRAPC</name>
<dbReference type="GO" id="GO:0003723">
    <property type="term" value="F:RNA binding"/>
    <property type="evidence" value="ECO:0007669"/>
    <property type="project" value="TreeGrafter"/>
</dbReference>
<keyword evidence="7" id="KW-1185">Reference proteome</keyword>
<evidence type="ECO:0000256" key="4">
    <source>
        <dbReference type="SAM" id="MobiDB-lite"/>
    </source>
</evidence>
<evidence type="ECO:0000313" key="7">
    <source>
        <dbReference type="Proteomes" id="UP000276133"/>
    </source>
</evidence>
<evidence type="ECO:0000256" key="3">
    <source>
        <dbReference type="ARBA" id="ARBA00023242"/>
    </source>
</evidence>
<feature type="region of interest" description="Disordered" evidence="4">
    <location>
        <begin position="144"/>
        <end position="181"/>
    </location>
</feature>
<dbReference type="PANTHER" id="PTHR13516:SF4">
    <property type="entry name" value="FI09323P"/>
    <property type="match status" value="1"/>
</dbReference>
<comment type="subcellular location">
    <subcellularLocation>
        <location evidence="1">Nucleus</location>
    </subcellularLocation>
</comment>
<reference evidence="6 7" key="1">
    <citation type="journal article" date="2018" name="Sci. Rep.">
        <title>Genomic signatures of local adaptation to the degree of environmental predictability in rotifers.</title>
        <authorList>
            <person name="Franch-Gras L."/>
            <person name="Hahn C."/>
            <person name="Garcia-Roger E.M."/>
            <person name="Carmona M.J."/>
            <person name="Serra M."/>
            <person name="Gomez A."/>
        </authorList>
    </citation>
    <scope>NUCLEOTIDE SEQUENCE [LARGE SCALE GENOMIC DNA]</scope>
    <source>
        <strain evidence="6">HYR1</strain>
    </source>
</reference>